<dbReference type="KEGG" id="bcom:BAUCODRAFT_124961"/>
<dbReference type="EMBL" id="KB445559">
    <property type="protein sequence ID" value="EMC94243.1"/>
    <property type="molecule type" value="Genomic_DNA"/>
</dbReference>
<dbReference type="GeneID" id="19107925"/>
<reference evidence="1 2" key="1">
    <citation type="journal article" date="2012" name="PLoS Pathog.">
        <title>Diverse lifestyles and strategies of plant pathogenesis encoded in the genomes of eighteen Dothideomycetes fungi.</title>
        <authorList>
            <person name="Ohm R.A."/>
            <person name="Feau N."/>
            <person name="Henrissat B."/>
            <person name="Schoch C.L."/>
            <person name="Horwitz B.A."/>
            <person name="Barry K.W."/>
            <person name="Condon B.J."/>
            <person name="Copeland A.C."/>
            <person name="Dhillon B."/>
            <person name="Glaser F."/>
            <person name="Hesse C.N."/>
            <person name="Kosti I."/>
            <person name="LaButti K."/>
            <person name="Lindquist E.A."/>
            <person name="Lucas S."/>
            <person name="Salamov A.A."/>
            <person name="Bradshaw R.E."/>
            <person name="Ciuffetti L."/>
            <person name="Hamelin R.C."/>
            <person name="Kema G.H.J."/>
            <person name="Lawrence C."/>
            <person name="Scott J.A."/>
            <person name="Spatafora J.W."/>
            <person name="Turgeon B.G."/>
            <person name="de Wit P.J.G.M."/>
            <person name="Zhong S."/>
            <person name="Goodwin S.B."/>
            <person name="Grigoriev I.V."/>
        </authorList>
    </citation>
    <scope>NUCLEOTIDE SEQUENCE [LARGE SCALE GENOMIC DNA]</scope>
    <source>
        <strain evidence="1 2">UAMH 10762</strain>
    </source>
</reference>
<keyword evidence="2" id="KW-1185">Reference proteome</keyword>
<sequence>MCHTVPTDSPKLPIASRRQLRRLSSRTAAILYRTPQHNPPSLLAGSLVGQRMFDFNHIPKRATVDRTCYLRTAAS</sequence>
<proteinExistence type="predicted"/>
<evidence type="ECO:0000313" key="1">
    <source>
        <dbReference type="EMBL" id="EMC94243.1"/>
    </source>
</evidence>
<accession>M2MRW9</accession>
<protein>
    <submittedName>
        <fullName evidence="1">Uncharacterized protein</fullName>
    </submittedName>
</protein>
<dbReference type="Proteomes" id="UP000011761">
    <property type="component" value="Unassembled WGS sequence"/>
</dbReference>
<gene>
    <name evidence="1" type="ORF">BAUCODRAFT_124961</name>
</gene>
<organism evidence="1 2">
    <name type="scientific">Baudoinia panamericana (strain UAMH 10762)</name>
    <name type="common">Angels' share fungus</name>
    <name type="synonym">Baudoinia compniacensis (strain UAMH 10762)</name>
    <dbReference type="NCBI Taxonomy" id="717646"/>
    <lineage>
        <taxon>Eukaryota</taxon>
        <taxon>Fungi</taxon>
        <taxon>Dikarya</taxon>
        <taxon>Ascomycota</taxon>
        <taxon>Pezizomycotina</taxon>
        <taxon>Dothideomycetes</taxon>
        <taxon>Dothideomycetidae</taxon>
        <taxon>Mycosphaerellales</taxon>
        <taxon>Teratosphaeriaceae</taxon>
        <taxon>Baudoinia</taxon>
    </lineage>
</organism>
<dbReference type="RefSeq" id="XP_007679103.1">
    <property type="nucleotide sequence ID" value="XM_007680913.1"/>
</dbReference>
<name>M2MRW9_BAUPA</name>
<dbReference type="AlphaFoldDB" id="M2MRW9"/>
<dbReference type="HOGENOM" id="CLU_2670682_0_0_1"/>
<evidence type="ECO:0000313" key="2">
    <source>
        <dbReference type="Proteomes" id="UP000011761"/>
    </source>
</evidence>